<dbReference type="SUPFAM" id="SSF48230">
    <property type="entry name" value="Chondroitin AC/alginate lyase"/>
    <property type="match status" value="1"/>
</dbReference>
<dbReference type="Gene3D" id="1.50.10.100">
    <property type="entry name" value="Chondroitin AC/alginate lyase"/>
    <property type="match status" value="1"/>
</dbReference>
<keyword evidence="3" id="KW-1185">Reference proteome</keyword>
<organism evidence="2 3">
    <name type="scientific">Clostridium gallinarum</name>
    <dbReference type="NCBI Taxonomy" id="2762246"/>
    <lineage>
        <taxon>Bacteria</taxon>
        <taxon>Bacillati</taxon>
        <taxon>Bacillota</taxon>
        <taxon>Clostridia</taxon>
        <taxon>Eubacteriales</taxon>
        <taxon>Clostridiaceae</taxon>
        <taxon>Clostridium</taxon>
    </lineage>
</organism>
<reference evidence="2 3" key="1">
    <citation type="submission" date="2020-08" db="EMBL/GenBank/DDBJ databases">
        <title>A Genomic Blueprint of the Chicken Gut Microbiome.</title>
        <authorList>
            <person name="Gilroy R."/>
            <person name="Ravi A."/>
            <person name="Getino M."/>
            <person name="Pursley I."/>
            <person name="Horton D.L."/>
            <person name="Alikhan N.-F."/>
            <person name="Baker D."/>
            <person name="Gharbi K."/>
            <person name="Hall N."/>
            <person name="Watson M."/>
            <person name="Adriaenssens E.M."/>
            <person name="Foster-Nyarko E."/>
            <person name="Jarju S."/>
            <person name="Secka A."/>
            <person name="Antonio M."/>
            <person name="Oren A."/>
            <person name="Chaudhuri R."/>
            <person name="La Ragione R.M."/>
            <person name="Hildebrand F."/>
            <person name="Pallen M.J."/>
        </authorList>
    </citation>
    <scope>NUCLEOTIDE SEQUENCE [LARGE SCALE GENOMIC DNA]</scope>
    <source>
        <strain evidence="2 3">Sa3CUN1</strain>
    </source>
</reference>
<dbReference type="InterPro" id="IPR008929">
    <property type="entry name" value="Chondroitin_lyas"/>
</dbReference>
<accession>A0ABR8Q4Y2</accession>
<dbReference type="EMBL" id="JACSQZ010000034">
    <property type="protein sequence ID" value="MBD7915478.1"/>
    <property type="molecule type" value="Genomic_DNA"/>
</dbReference>
<feature type="domain" description="Polysaccharide lyase 8 N-terminal alpha-helical" evidence="1">
    <location>
        <begin position="2"/>
        <end position="56"/>
    </location>
</feature>
<evidence type="ECO:0000313" key="2">
    <source>
        <dbReference type="EMBL" id="MBD7915478.1"/>
    </source>
</evidence>
<comment type="caution">
    <text evidence="2">The sequence shown here is derived from an EMBL/GenBank/DDBJ whole genome shotgun (WGS) entry which is preliminary data.</text>
</comment>
<name>A0ABR8Q4Y2_9CLOT</name>
<gene>
    <name evidence="2" type="ORF">H9660_09995</name>
</gene>
<protein>
    <recommendedName>
        <fullName evidence="1">Polysaccharide lyase 8 N-terminal alpha-helical domain-containing protein</fullName>
    </recommendedName>
</protein>
<evidence type="ECO:0000313" key="3">
    <source>
        <dbReference type="Proteomes" id="UP000640335"/>
    </source>
</evidence>
<sequence length="56" mass="6696">MNSSYLKLYEMALLYSVSLEGNTYYKNEDLRNKIIQGLEWLYTNYYSKTSEGYYGN</sequence>
<dbReference type="Pfam" id="PF08124">
    <property type="entry name" value="Lyase_8_N"/>
    <property type="match status" value="1"/>
</dbReference>
<dbReference type="InterPro" id="IPR012970">
    <property type="entry name" value="Lyase_8_alpha_N"/>
</dbReference>
<dbReference type="Proteomes" id="UP000640335">
    <property type="component" value="Unassembled WGS sequence"/>
</dbReference>
<proteinExistence type="predicted"/>
<evidence type="ECO:0000259" key="1">
    <source>
        <dbReference type="Pfam" id="PF08124"/>
    </source>
</evidence>